<feature type="domain" description="D-alanyl-D-alanine carboxypeptidase-like core" evidence="2">
    <location>
        <begin position="83"/>
        <end position="167"/>
    </location>
</feature>
<dbReference type="EMBL" id="ATDN01000017">
    <property type="protein sequence ID" value="RWA19690.1"/>
    <property type="molecule type" value="Genomic_DNA"/>
</dbReference>
<dbReference type="RefSeq" id="WP_409366123.1">
    <property type="nucleotide sequence ID" value="NZ_ATDN01000017.1"/>
</dbReference>
<dbReference type="InterPro" id="IPR009045">
    <property type="entry name" value="Zn_M74/Hedgehog-like"/>
</dbReference>
<accession>A0A439DTG6</accession>
<gene>
    <name evidence="3" type="ORF">MELE44368_20325</name>
</gene>
<feature type="chain" id="PRO_5019470816" description="D-alanyl-D-alanine carboxypeptidase-like core domain-containing protein" evidence="1">
    <location>
        <begin position="41"/>
        <end position="201"/>
    </location>
</feature>
<keyword evidence="1" id="KW-0732">Signal</keyword>
<sequence>MSEGDTPIKTRSLRTLVALTAAAVAALSLCACGTAPPPHAPQHTIVTEPLRIGDAATDTVGGWLPAGVTLSPFDVSNPIVGWLDPSLLEAVQDAARAAAAEGIDMRISSGWRTTGFQQRLFDLGVQQHGSVEAAREFVAPVDVSKHVTGEAVDIAPVQADMWLIRNGSRFGLCQVFANEIWHFELVAVGGHCPPLKPNAAS</sequence>
<protein>
    <recommendedName>
        <fullName evidence="2">D-alanyl-D-alanine carboxypeptidase-like core domain-containing protein</fullName>
    </recommendedName>
</protein>
<feature type="signal peptide" evidence="1">
    <location>
        <begin position="1"/>
        <end position="40"/>
    </location>
</feature>
<dbReference type="InterPro" id="IPR003709">
    <property type="entry name" value="VanY-like_core_dom"/>
</dbReference>
<proteinExistence type="predicted"/>
<organism evidence="3 4">
    <name type="scientific">Mycolicibacterium elephantis DSM 44368</name>
    <dbReference type="NCBI Taxonomy" id="1335622"/>
    <lineage>
        <taxon>Bacteria</taxon>
        <taxon>Bacillati</taxon>
        <taxon>Actinomycetota</taxon>
        <taxon>Actinomycetes</taxon>
        <taxon>Mycobacteriales</taxon>
        <taxon>Mycobacteriaceae</taxon>
        <taxon>Mycolicibacterium</taxon>
    </lineage>
</organism>
<name>A0A439DTG6_9MYCO</name>
<dbReference type="Gene3D" id="3.30.1380.10">
    <property type="match status" value="1"/>
</dbReference>
<dbReference type="GO" id="GO:0008233">
    <property type="term" value="F:peptidase activity"/>
    <property type="evidence" value="ECO:0007669"/>
    <property type="project" value="InterPro"/>
</dbReference>
<reference evidence="3 4" key="1">
    <citation type="submission" date="2013-06" db="EMBL/GenBank/DDBJ databases">
        <title>The draft sequence of the Mycobacterium elephantis genome.</title>
        <authorList>
            <person name="Pettersson F.B."/>
            <person name="Das S."/>
            <person name="Dasgupta S."/>
            <person name="Bhattacharya A."/>
            <person name="Kirsebom L.A."/>
        </authorList>
    </citation>
    <scope>NUCLEOTIDE SEQUENCE [LARGE SCALE GENOMIC DNA]</scope>
    <source>
        <strain evidence="3 4">DSM 44368</strain>
    </source>
</reference>
<evidence type="ECO:0000313" key="4">
    <source>
        <dbReference type="Proteomes" id="UP000287177"/>
    </source>
</evidence>
<dbReference type="CDD" id="cd14846">
    <property type="entry name" value="Peptidase_M15_like"/>
    <property type="match status" value="1"/>
</dbReference>
<dbReference type="PANTHER" id="PTHR34385">
    <property type="entry name" value="D-ALANYL-D-ALANINE CARBOXYPEPTIDASE"/>
    <property type="match status" value="1"/>
</dbReference>
<evidence type="ECO:0000256" key="1">
    <source>
        <dbReference type="SAM" id="SignalP"/>
    </source>
</evidence>
<dbReference type="Proteomes" id="UP000287177">
    <property type="component" value="Unassembled WGS sequence"/>
</dbReference>
<evidence type="ECO:0000259" key="2">
    <source>
        <dbReference type="Pfam" id="PF02557"/>
    </source>
</evidence>
<dbReference type="GO" id="GO:0006508">
    <property type="term" value="P:proteolysis"/>
    <property type="evidence" value="ECO:0007669"/>
    <property type="project" value="InterPro"/>
</dbReference>
<comment type="caution">
    <text evidence="3">The sequence shown here is derived from an EMBL/GenBank/DDBJ whole genome shotgun (WGS) entry which is preliminary data.</text>
</comment>
<dbReference type="PANTHER" id="PTHR34385:SF1">
    <property type="entry name" value="PEPTIDOGLYCAN L-ALANYL-D-GLUTAMATE ENDOPEPTIDASE CWLK"/>
    <property type="match status" value="1"/>
</dbReference>
<keyword evidence="4" id="KW-1185">Reference proteome</keyword>
<dbReference type="SUPFAM" id="SSF55166">
    <property type="entry name" value="Hedgehog/DD-peptidase"/>
    <property type="match status" value="1"/>
</dbReference>
<dbReference type="Pfam" id="PF02557">
    <property type="entry name" value="VanY"/>
    <property type="match status" value="1"/>
</dbReference>
<dbReference type="InterPro" id="IPR052179">
    <property type="entry name" value="DD-CPase-like"/>
</dbReference>
<evidence type="ECO:0000313" key="3">
    <source>
        <dbReference type="EMBL" id="RWA19690.1"/>
    </source>
</evidence>
<dbReference type="AlphaFoldDB" id="A0A439DTG6"/>